<feature type="domain" description="SLH" evidence="3">
    <location>
        <begin position="2484"/>
        <end position="2543"/>
    </location>
</feature>
<feature type="compositionally biased region" description="Gly residues" evidence="1">
    <location>
        <begin position="2204"/>
        <end position="2216"/>
    </location>
</feature>
<dbReference type="SUPFAM" id="SSF89550">
    <property type="entry name" value="PHP domain-like"/>
    <property type="match status" value="1"/>
</dbReference>
<keyword evidence="6" id="KW-1185">Reference proteome</keyword>
<feature type="region of interest" description="Disordered" evidence="1">
    <location>
        <begin position="2198"/>
        <end position="2234"/>
    </location>
</feature>
<sequence>MFQYISKHKKWYSLMMTLVMLVTMALPLQPIGAEAVSTTLVKWDFANSTLAATEGISENLNKQISVVGTGALGYVAGASDKAASTSAWSPGTSYWEAPFVTTGYTGIQLSSKQGSSNTGPKDFKVQYSLDHSSWTDVSNGVVASANNFTSGVLSNLSLPSEVENKSIVYVRWVVNSGLAVNGAAIASGGTSKIDDIVITGISTNPSNTLQTAAPVAAKISFPTLTNVKGTAGAVGSSVQVAVYYDDNALAGAAAAAADGSFDLAITNAQSKGSVFITATENGKDPSSKVQIILAVAPKTALPIASKITFPNVLTINGAAGAVTANSSVTINLADNSLAGSGTAGADGSFAISLTNPNSNSVVYVTVQEQGKASSDKVAISLATLANSYKAGDIVFSQLYVNGGNSGAFYKTKFFELYNTTDQDINLNGWSVAYSSASTMAFAAGKPLSGMIKAHGYYLIAGNTGATGAALPVKADIDLGSGINPSASTGGAIVLAKKTDAVTGAADTDVIDLLAFTNASTTTFKNPLYWGQPFVATNLGSGTILRKTMEGSDPRGAVGSNNGWFTKDPSKDFIVNAPASTSNPAEIIIRNSSYMISPVASKITLSTSGNTSQVVGTAGAVPGASTVKAYLENSGVVTSAAQAAAAADGSFTLSYTNSTNNPTVYLTHTDTQESKYTQIQAAGSNTLTTTIANLRKNDTNGFPLSLGYTATIEGVVTSTNGALGSELTNYYVQDATGAMNMISPISPTYEVKVGKKLRLTGHVVMTSGTTQFVLSKVTELGDDRALVPVSIPLTALSSYATAEQLEGKLVSFKAKVTNIPATGPDYNVTVTDESDNTAIVSLLSTSGIDVAGGAVTLGETYTFTGIVKQAKMTSPYTSGYMVTPRAASDILGELQIAHMPLTKAYIGVDTSFKASVKFADRVTVWYKGQLDAAYTPVALASADKLNYNGKIAAGSMPTGKLLYYMEAVNQSTTKSVGSSSAPITVDIVEDKDGPEYTDLLPLEGDELETKHPAISATLDDANGVDPASIRIYIDDLAHEFTSKAVITETRIKLVLTTADDLSAGEHTIILKGQDKLGNASTKSWKFKIAERFVGGNHYYGTTHNHTNISHDADGSPESALLAAKAHHYDFFAFSDHSHDIDSSLVGSDNVDHNGMPERTGGSNWALTKNLAKDYTKDGSFVVFPAFEMTSTTWGHSNVFGTSNFIDRVESGGKYQNLQSYYAWVLTYDNIVAQFNHPAMSANAFDNFIPYDKNVDRLFTMLEVGNGSGKYSYANAQDKFFSALDLGWHVAPTYGEDNHDATWGETKQRTVIVAKDLTQDSLMDAMRKKRVYFTEDPNAKLEVSASGWYMGSTTDSKKMEFQIAGSDSVLEQKSDPAYSYLKTVSNDTIAKVELITNGGRVIDTYVPTTDSTSFTWSPTVNVIGGQQWFVTRVTQKDGDRIYSSPIWSPVEPIAVKVSNVSAVEGAIVGGYDAPLKAGISNMGTVDVTNLTAHFYYDQVDAAHLIGDAQVASLKTNSSTTASVVWSKPPAGDHRVIVVMNSTDQDLGDNKFEQGFTVKPPLGKTILIDASKNNENTTKDTGTYKDNLKLFTTMMRQQGYTVAENTAAITDDTLKSAAVLYISHPSSSYGSAEIAAITKFVAQGGSLYLAEKSNYGGSNQNLNAILAGAGSSLMVNNDGVFDETADGNFWGTPLTSNFSVRSHPKPVSNNLTDFVPTIEYYSGSSVAKNDGNGNKVALTDTDALTILVRGNESTFQDAAQIKADGVAYNPRTPNGKTGPALTDVTGGSAIPLVASEVVGKGRIIVSGMNIFNDKQMDQTFNAKGNDPFALNVMNWLSHLELKVAPIGDARNLAEGTTVLVQGKVTTAAGNFFDSAYVQDETGGIMAFNEVPVGTLQLGDVVRVYGHIKIFENNTELEFDKFDNSIVKVSSGTPLVPKAVSTKDSISDAYQGQLVKVKGNVVARPDATTYVVNDGSGEVMVFVDGYIINQSGPIPQLQVGEILEAVGLSGKYSQGDRIRVRDTKELKKVTSAPVKVTGVTLDKAAVSLTAGAQETLTAAVAPTDAANKAVKWSTSDSKVATVVGGVVTAVSAGTATITVQTEDGSFAASTVVTVKAVVIPPVKVTGVTLDKAAVSLTAGAQETLTEAVAPTDAANKAVKWSTSDSKVATVVDGVVTAVSAGTATITVQTEDGSFEASTVVTVSSKNEGSGGTGGDGGNSGNSGTSIPSTPTPTPEQPGKVVISAEQLKSQESGKTTVTVKSDTTEVKLPSHASELLGSGNLVIKSDKLAVEVPASILKQLESKLTSEDLKDSAISLKWSPINSAEAKTIIAQSERTSSATIKLAGEVYEFSLSITSANGKVEQLSKFDQPMVIRLKVDVSVNQKLAGIFYISDSGELTYTGGEYKDGEITASISHFSKYAVLELKKTFKDVPVSHWAFNVISELTAKQMLSGTGESTFEPSRSITRAEFTTMLQNVMKWSDASTQAVFSDVPATAWYAKAVASANQAGIVTGKSATQFDPNGLITREEMITMTMRAYEKFGGTKAQVQKDTRFDDMNLVSSWAQEHVQKAAKLGLIQGRAQGQFDPSGMTSRAEAAQIIYNLLGNK</sequence>
<dbReference type="InterPro" id="IPR001322">
    <property type="entry name" value="Lamin_tail_dom"/>
</dbReference>
<dbReference type="PROSITE" id="PS51272">
    <property type="entry name" value="SLH"/>
    <property type="match status" value="3"/>
</dbReference>
<feature type="chain" id="PRO_5045827888" evidence="2">
    <location>
        <begin position="26"/>
        <end position="2602"/>
    </location>
</feature>
<gene>
    <name evidence="5" type="ORF">GCM10008018_20040</name>
</gene>
<dbReference type="NCBIfam" id="NF038032">
    <property type="entry name" value="CehA_McbA_metalo"/>
    <property type="match status" value="1"/>
</dbReference>
<dbReference type="SUPFAM" id="SSF74853">
    <property type="entry name" value="Lamin A/C globular tail domain"/>
    <property type="match status" value="1"/>
</dbReference>
<feature type="domain" description="LTD" evidence="4">
    <location>
        <begin position="380"/>
        <end position="599"/>
    </location>
</feature>
<proteinExistence type="predicted"/>
<dbReference type="Pfam" id="PF00395">
    <property type="entry name" value="SLH"/>
    <property type="match status" value="3"/>
</dbReference>
<evidence type="ECO:0000256" key="1">
    <source>
        <dbReference type="SAM" id="MobiDB-lite"/>
    </source>
</evidence>
<dbReference type="Gene3D" id="2.60.120.260">
    <property type="entry name" value="Galactose-binding domain-like"/>
    <property type="match status" value="1"/>
</dbReference>
<dbReference type="InterPro" id="IPR029062">
    <property type="entry name" value="Class_I_gatase-like"/>
</dbReference>
<dbReference type="InterPro" id="IPR051465">
    <property type="entry name" value="Cell_Envelope_Struct_Comp"/>
</dbReference>
<dbReference type="InterPro" id="IPR003343">
    <property type="entry name" value="Big_2"/>
</dbReference>
<dbReference type="InterPro" id="IPR016195">
    <property type="entry name" value="Pol/histidinol_Pase-like"/>
</dbReference>
<dbReference type="InterPro" id="IPR036700">
    <property type="entry name" value="BOBF_sf"/>
</dbReference>
<dbReference type="Pfam" id="PF00932">
    <property type="entry name" value="LTD"/>
    <property type="match status" value="1"/>
</dbReference>
<dbReference type="InterPro" id="IPR055458">
    <property type="entry name" value="IFT52_GIFT"/>
</dbReference>
<evidence type="ECO:0000259" key="4">
    <source>
        <dbReference type="PROSITE" id="PS51841"/>
    </source>
</evidence>
<dbReference type="Pfam" id="PF07705">
    <property type="entry name" value="CARDB"/>
    <property type="match status" value="1"/>
</dbReference>
<accession>A0ABQ2BT67</accession>
<evidence type="ECO:0000259" key="3">
    <source>
        <dbReference type="PROSITE" id="PS51272"/>
    </source>
</evidence>
<organism evidence="5 6">
    <name type="scientific">Paenibacillus marchantiophytorum</name>
    <dbReference type="NCBI Taxonomy" id="1619310"/>
    <lineage>
        <taxon>Bacteria</taxon>
        <taxon>Bacillati</taxon>
        <taxon>Bacillota</taxon>
        <taxon>Bacilli</taxon>
        <taxon>Bacillales</taxon>
        <taxon>Paenibacillaceae</taxon>
        <taxon>Paenibacillus</taxon>
    </lineage>
</organism>
<dbReference type="InterPro" id="IPR011635">
    <property type="entry name" value="CARDB"/>
</dbReference>
<dbReference type="Pfam" id="PF23355">
    <property type="entry name" value="IFT52_GIFT"/>
    <property type="match status" value="1"/>
</dbReference>
<dbReference type="PANTHER" id="PTHR43308:SF5">
    <property type="entry name" value="S-LAYER PROTEIN _ PEPTIDOGLYCAN ENDO-BETA-N-ACETYLGLUCOSAMINIDASE"/>
    <property type="match status" value="1"/>
</dbReference>
<protein>
    <submittedName>
        <fullName evidence="5">Uncharacterized protein</fullName>
    </submittedName>
</protein>
<feature type="domain" description="SLH" evidence="3">
    <location>
        <begin position="2546"/>
        <end position="2602"/>
    </location>
</feature>
<dbReference type="SUPFAM" id="SSF101756">
    <property type="entry name" value="Hypothetical protein YgiW"/>
    <property type="match status" value="1"/>
</dbReference>
<dbReference type="PROSITE" id="PS51841">
    <property type="entry name" value="LTD"/>
    <property type="match status" value="1"/>
</dbReference>
<feature type="signal peptide" evidence="2">
    <location>
        <begin position="1"/>
        <end position="25"/>
    </location>
</feature>
<evidence type="ECO:0000313" key="6">
    <source>
        <dbReference type="Proteomes" id="UP000615455"/>
    </source>
</evidence>
<dbReference type="EMBL" id="BMHE01000007">
    <property type="protein sequence ID" value="GGI47014.1"/>
    <property type="molecule type" value="Genomic_DNA"/>
</dbReference>
<dbReference type="InterPro" id="IPR036415">
    <property type="entry name" value="Lamin_tail_dom_sf"/>
</dbReference>
<dbReference type="Gene3D" id="3.20.20.140">
    <property type="entry name" value="Metal-dependent hydrolases"/>
    <property type="match status" value="1"/>
</dbReference>
<comment type="caution">
    <text evidence="5">The sequence shown here is derived from an EMBL/GenBank/DDBJ whole genome shotgun (WGS) entry which is preliminary data.</text>
</comment>
<dbReference type="Gene3D" id="2.60.40.1080">
    <property type="match status" value="2"/>
</dbReference>
<evidence type="ECO:0000256" key="2">
    <source>
        <dbReference type="SAM" id="SignalP"/>
    </source>
</evidence>
<dbReference type="SUPFAM" id="SSF52317">
    <property type="entry name" value="Class I glutamine amidotransferase-like"/>
    <property type="match status" value="1"/>
</dbReference>
<dbReference type="InterPro" id="IPR001119">
    <property type="entry name" value="SLH_dom"/>
</dbReference>
<feature type="domain" description="SLH" evidence="3">
    <location>
        <begin position="2420"/>
        <end position="2483"/>
    </location>
</feature>
<dbReference type="Pfam" id="PF02368">
    <property type="entry name" value="Big_2"/>
    <property type="match status" value="2"/>
</dbReference>
<name>A0ABQ2BT67_9BACL</name>
<reference evidence="6" key="1">
    <citation type="journal article" date="2019" name="Int. J. Syst. Evol. Microbiol.">
        <title>The Global Catalogue of Microorganisms (GCM) 10K type strain sequencing project: providing services to taxonomists for standard genome sequencing and annotation.</title>
        <authorList>
            <consortium name="The Broad Institute Genomics Platform"/>
            <consortium name="The Broad Institute Genome Sequencing Center for Infectious Disease"/>
            <person name="Wu L."/>
            <person name="Ma J."/>
        </authorList>
    </citation>
    <scope>NUCLEOTIDE SEQUENCE [LARGE SCALE GENOMIC DNA]</scope>
    <source>
        <strain evidence="6">CGMCC 1.15043</strain>
    </source>
</reference>
<dbReference type="Proteomes" id="UP000615455">
    <property type="component" value="Unassembled WGS sequence"/>
</dbReference>
<dbReference type="InterPro" id="IPR008964">
    <property type="entry name" value="Invasin/intimin_cell_adhesion"/>
</dbReference>
<dbReference type="PANTHER" id="PTHR43308">
    <property type="entry name" value="OUTER MEMBRANE PROTEIN ALPHA-RELATED"/>
    <property type="match status" value="1"/>
</dbReference>
<dbReference type="Gene3D" id="3.40.50.880">
    <property type="match status" value="1"/>
</dbReference>
<evidence type="ECO:0000313" key="5">
    <source>
        <dbReference type="EMBL" id="GGI47014.1"/>
    </source>
</evidence>
<dbReference type="SMART" id="SM00635">
    <property type="entry name" value="BID_2"/>
    <property type="match status" value="2"/>
</dbReference>
<keyword evidence="2" id="KW-0732">Signal</keyword>
<dbReference type="RefSeq" id="WP_189010896.1">
    <property type="nucleotide sequence ID" value="NZ_BMHE01000007.1"/>
</dbReference>
<dbReference type="SUPFAM" id="SSF49373">
    <property type="entry name" value="Invasin/intimin cell-adhesion fragments"/>
    <property type="match status" value="2"/>
</dbReference>